<dbReference type="InterPro" id="IPR011037">
    <property type="entry name" value="Pyrv_Knase-like_insert_dom_sf"/>
</dbReference>
<accession>A0A1N6NHH4</accession>
<proteinExistence type="predicted"/>
<dbReference type="PANTHER" id="PTHR30212">
    <property type="entry name" value="PROTEIN YIIM"/>
    <property type="match status" value="1"/>
</dbReference>
<dbReference type="InterPro" id="IPR052353">
    <property type="entry name" value="Benzoxazolinone_Detox_Enz"/>
</dbReference>
<name>A0A1N6NHH4_9BACI</name>
<dbReference type="AlphaFoldDB" id="A0A1N6NHH4"/>
<dbReference type="InterPro" id="IPR005302">
    <property type="entry name" value="MoCF_Sase_C"/>
</dbReference>
<reference evidence="2 3" key="1">
    <citation type="submission" date="2017-01" db="EMBL/GenBank/DDBJ databases">
        <authorList>
            <person name="Mah S.A."/>
            <person name="Swanson W.J."/>
            <person name="Moy G.W."/>
            <person name="Vacquier V.D."/>
        </authorList>
    </citation>
    <scope>NUCLEOTIDE SEQUENCE [LARGE SCALE GENOMIC DNA]</scope>
    <source>
        <strain evidence="2 3">NIO-1016</strain>
    </source>
</reference>
<gene>
    <name evidence="2" type="ORF">SAMN05443094_101159</name>
</gene>
<dbReference type="RefSeq" id="WP_414735807.1">
    <property type="nucleotide sequence ID" value="NZ_FTLX01000001.1"/>
</dbReference>
<evidence type="ECO:0000313" key="3">
    <source>
        <dbReference type="Proteomes" id="UP000186385"/>
    </source>
</evidence>
<dbReference type="PANTHER" id="PTHR30212:SF4">
    <property type="entry name" value="MOSC DOMAIN-CONTAINING PROTEIN"/>
    <property type="match status" value="1"/>
</dbReference>
<dbReference type="EMBL" id="FTLX01000001">
    <property type="protein sequence ID" value="SIP91568.1"/>
    <property type="molecule type" value="Genomic_DNA"/>
</dbReference>
<dbReference type="Gene3D" id="2.40.33.20">
    <property type="entry name" value="PK beta-barrel domain-like"/>
    <property type="match status" value="1"/>
</dbReference>
<protein>
    <recommendedName>
        <fullName evidence="1">MOSC domain-containing protein</fullName>
    </recommendedName>
</protein>
<evidence type="ECO:0000259" key="1">
    <source>
        <dbReference type="PROSITE" id="PS51340"/>
    </source>
</evidence>
<dbReference type="Proteomes" id="UP000186385">
    <property type="component" value="Unassembled WGS sequence"/>
</dbReference>
<sequence length="73" mass="8045">MQIVSLNIGKPKDLPYNRKTIQSGILKASATHAVFLTKTGFNGDGQADLVHHGGVDKAVCVYAQEHFSYWQEN</sequence>
<evidence type="ECO:0000313" key="2">
    <source>
        <dbReference type="EMBL" id="SIP91568.1"/>
    </source>
</evidence>
<dbReference type="GO" id="GO:0030151">
    <property type="term" value="F:molybdenum ion binding"/>
    <property type="evidence" value="ECO:0007669"/>
    <property type="project" value="InterPro"/>
</dbReference>
<dbReference type="GO" id="GO:0003824">
    <property type="term" value="F:catalytic activity"/>
    <property type="evidence" value="ECO:0007669"/>
    <property type="project" value="InterPro"/>
</dbReference>
<dbReference type="SUPFAM" id="SSF50800">
    <property type="entry name" value="PK beta-barrel domain-like"/>
    <property type="match status" value="1"/>
</dbReference>
<dbReference type="STRING" id="1017273.SAMN05443094_101159"/>
<feature type="domain" description="MOSC" evidence="1">
    <location>
        <begin position="28"/>
        <end position="73"/>
    </location>
</feature>
<organism evidence="2 3">
    <name type="scientific">Domibacillus enclensis</name>
    <dbReference type="NCBI Taxonomy" id="1017273"/>
    <lineage>
        <taxon>Bacteria</taxon>
        <taxon>Bacillati</taxon>
        <taxon>Bacillota</taxon>
        <taxon>Bacilli</taxon>
        <taxon>Bacillales</taxon>
        <taxon>Bacillaceae</taxon>
        <taxon>Domibacillus</taxon>
    </lineage>
</organism>
<dbReference type="PROSITE" id="PS51340">
    <property type="entry name" value="MOSC"/>
    <property type="match status" value="1"/>
</dbReference>
<dbReference type="GO" id="GO:0030170">
    <property type="term" value="F:pyridoxal phosphate binding"/>
    <property type="evidence" value="ECO:0007669"/>
    <property type="project" value="InterPro"/>
</dbReference>